<evidence type="ECO:0000256" key="3">
    <source>
        <dbReference type="ARBA" id="ARBA00022723"/>
    </source>
</evidence>
<evidence type="ECO:0000259" key="5">
    <source>
        <dbReference type="SMART" id="SM00863"/>
    </source>
</evidence>
<proteinExistence type="inferred from homology"/>
<dbReference type="Pfam" id="PF07973">
    <property type="entry name" value="tRNA_SAD"/>
    <property type="match status" value="1"/>
</dbReference>
<dbReference type="Proteomes" id="UP000695022">
    <property type="component" value="Unplaced"/>
</dbReference>
<evidence type="ECO:0000313" key="6">
    <source>
        <dbReference type="Proteomes" id="UP000695022"/>
    </source>
</evidence>
<evidence type="ECO:0000256" key="2">
    <source>
        <dbReference type="ARBA" id="ARBA00008429"/>
    </source>
</evidence>
<evidence type="ECO:0000313" key="7">
    <source>
        <dbReference type="RefSeq" id="XP_014673621.1"/>
    </source>
</evidence>
<reference evidence="7" key="1">
    <citation type="submission" date="2025-08" db="UniProtKB">
        <authorList>
            <consortium name="RefSeq"/>
        </authorList>
    </citation>
    <scope>IDENTIFICATION</scope>
</reference>
<organism evidence="6 7">
    <name type="scientific">Priapulus caudatus</name>
    <name type="common">Priapulid worm</name>
    <dbReference type="NCBI Taxonomy" id="37621"/>
    <lineage>
        <taxon>Eukaryota</taxon>
        <taxon>Metazoa</taxon>
        <taxon>Ecdysozoa</taxon>
        <taxon>Scalidophora</taxon>
        <taxon>Priapulida</taxon>
        <taxon>Priapulimorpha</taxon>
        <taxon>Priapulimorphida</taxon>
        <taxon>Priapulidae</taxon>
        <taxon>Priapulus</taxon>
    </lineage>
</organism>
<keyword evidence="3" id="KW-0479">Metal-binding</keyword>
<dbReference type="GeneID" id="106813890"/>
<dbReference type="PANTHER" id="PTHR43462:SF1">
    <property type="entry name" value="ALANYL-TRNA EDITING PROTEIN AARSD1"/>
    <property type="match status" value="1"/>
</dbReference>
<dbReference type="PANTHER" id="PTHR43462">
    <property type="entry name" value="ALANYL-TRNA EDITING PROTEIN"/>
    <property type="match status" value="1"/>
</dbReference>
<evidence type="ECO:0000256" key="4">
    <source>
        <dbReference type="ARBA" id="ARBA00022833"/>
    </source>
</evidence>
<dbReference type="InterPro" id="IPR018163">
    <property type="entry name" value="Thr/Ala-tRNA-synth_IIc_edit"/>
</dbReference>
<accession>A0ABM1EN50</accession>
<name>A0ABM1EN50_PRICU</name>
<dbReference type="InterPro" id="IPR012947">
    <property type="entry name" value="tRNA_SAD"/>
</dbReference>
<dbReference type="Gene3D" id="2.40.30.130">
    <property type="match status" value="1"/>
</dbReference>
<dbReference type="InterPro" id="IPR009000">
    <property type="entry name" value="Transl_B-barrel_sf"/>
</dbReference>
<dbReference type="SUPFAM" id="SSF55186">
    <property type="entry name" value="ThrRS/AlaRS common domain"/>
    <property type="match status" value="1"/>
</dbReference>
<comment type="similarity">
    <text evidence="2">Belongs to the class-II aminoacyl-tRNA synthetase family. Alax-L subfamily.</text>
</comment>
<dbReference type="RefSeq" id="XP_014673621.1">
    <property type="nucleotide sequence ID" value="XM_014818135.1"/>
</dbReference>
<keyword evidence="6" id="KW-1185">Reference proteome</keyword>
<dbReference type="SMART" id="SM00863">
    <property type="entry name" value="tRNA_SAD"/>
    <property type="match status" value="1"/>
</dbReference>
<dbReference type="Gene3D" id="3.30.980.10">
    <property type="entry name" value="Threonyl-trna Synthetase, Chain A, domain 2"/>
    <property type="match status" value="1"/>
</dbReference>
<dbReference type="SUPFAM" id="SSF50447">
    <property type="entry name" value="Translation proteins"/>
    <property type="match status" value="1"/>
</dbReference>
<dbReference type="InterPro" id="IPR051335">
    <property type="entry name" value="Alanyl-tRNA_Editing_Enzymes"/>
</dbReference>
<keyword evidence="4" id="KW-0862">Zinc</keyword>
<feature type="domain" description="Threonyl/alanyl tRNA synthetase SAD" evidence="5">
    <location>
        <begin position="186"/>
        <end position="229"/>
    </location>
</feature>
<evidence type="ECO:0000256" key="1">
    <source>
        <dbReference type="ARBA" id="ARBA00001947"/>
    </source>
</evidence>
<gene>
    <name evidence="7" type="primary">LOC106813890</name>
</gene>
<sequence length="405" mass="44887">MLLSCQKNSYLKELEADVVSCESSQFKIDKKKVQGYEVVLSDTVLFPEGGGQPDDRGRIGDVPVLRVEWRHDKAIHFTEQRVEVGARVHVVVDWVRRFDHMQQHTGQHLITAVADGEYGYQTTSWVILEAHASGASIDLRHTPSRVAGPQEQVVHLEDLINEHIMKSVTVTVVRARGLPDGHVGPIRVISIDGIDCNMCGGTHLSNLSHLQTIKLLGVEKGKKGKTNLLFVAGERVRKYLAKCVTREKQLTSILKAGPDQHAELTDKLQKSLRLATRNSLSLLRDVAVLEAQRHLRSGDQTTRLFSLHRKEGDVEFMNIVANEISEQNKDTLMFLTVGDEKESGFFLLSGPQEAVSSLGSSVCTALEGKGAGKAGRFQGKAGKLSKRGEALRIIEEYMRQTQAEK</sequence>
<protein>
    <submittedName>
        <fullName evidence="7">Alanyl-tRNA editing protein Aarsd1-B-like</fullName>
    </submittedName>
</protein>
<comment type="cofactor">
    <cofactor evidence="1">
        <name>Zn(2+)</name>
        <dbReference type="ChEBI" id="CHEBI:29105"/>
    </cofactor>
</comment>